<reference evidence="1" key="2">
    <citation type="submission" date="2021-08" db="EMBL/GenBank/DDBJ databases">
        <authorList>
            <person name="Tani A."/>
            <person name="Ola A."/>
            <person name="Ogura Y."/>
            <person name="Katsura K."/>
            <person name="Hayashi T."/>
        </authorList>
    </citation>
    <scope>NUCLEOTIDE SEQUENCE</scope>
    <source>
        <strain evidence="1">LMG 23639</strain>
    </source>
</reference>
<accession>A0ABQ4SQT0</accession>
<sequence>MLAFMLGAAGGIALAGAAPVYARHSLIEDARRETSGSFEPPAPVRS</sequence>
<organism evidence="1 2">
    <name type="scientific">Methylobacterium jeotgali</name>
    <dbReference type="NCBI Taxonomy" id="381630"/>
    <lineage>
        <taxon>Bacteria</taxon>
        <taxon>Pseudomonadati</taxon>
        <taxon>Pseudomonadota</taxon>
        <taxon>Alphaproteobacteria</taxon>
        <taxon>Hyphomicrobiales</taxon>
        <taxon>Methylobacteriaceae</taxon>
        <taxon>Methylobacterium</taxon>
    </lineage>
</organism>
<keyword evidence="2" id="KW-1185">Reference proteome</keyword>
<dbReference type="RefSeq" id="WP_238274266.1">
    <property type="nucleotide sequence ID" value="NZ_BPQR01000013.1"/>
</dbReference>
<reference evidence="1" key="1">
    <citation type="journal article" date="2021" name="Front. Microbiol.">
        <title>Comprehensive Comparative Genomics and Phenotyping of Methylobacterium Species.</title>
        <authorList>
            <person name="Alessa O."/>
            <person name="Ogura Y."/>
            <person name="Fujitani Y."/>
            <person name="Takami H."/>
            <person name="Hayashi T."/>
            <person name="Sahin N."/>
            <person name="Tani A."/>
        </authorList>
    </citation>
    <scope>NUCLEOTIDE SEQUENCE</scope>
    <source>
        <strain evidence="1">LMG 23639</strain>
    </source>
</reference>
<dbReference type="Proteomes" id="UP001055102">
    <property type="component" value="Unassembled WGS sequence"/>
</dbReference>
<protein>
    <submittedName>
        <fullName evidence="1">Uncharacterized protein</fullName>
    </submittedName>
</protein>
<gene>
    <name evidence="1" type="ORF">AOPFMNJM_0882</name>
</gene>
<proteinExistence type="predicted"/>
<name>A0ABQ4SQT0_9HYPH</name>
<dbReference type="EMBL" id="BPQR01000013">
    <property type="protein sequence ID" value="GJE05579.1"/>
    <property type="molecule type" value="Genomic_DNA"/>
</dbReference>
<comment type="caution">
    <text evidence="1">The sequence shown here is derived from an EMBL/GenBank/DDBJ whole genome shotgun (WGS) entry which is preliminary data.</text>
</comment>
<evidence type="ECO:0000313" key="2">
    <source>
        <dbReference type="Proteomes" id="UP001055102"/>
    </source>
</evidence>
<evidence type="ECO:0000313" key="1">
    <source>
        <dbReference type="EMBL" id="GJE05579.1"/>
    </source>
</evidence>